<reference evidence="3" key="2">
    <citation type="submission" date="2015-07" db="EMBL/GenBank/DDBJ databases">
        <authorList>
            <person name="Noorani M."/>
        </authorList>
    </citation>
    <scope>NUCLEOTIDE SEQUENCE</scope>
    <source>
        <strain evidence="3">Yugu1</strain>
    </source>
</reference>
<protein>
    <recommendedName>
        <fullName evidence="2">DUF1618 domain-containing protein</fullName>
    </recommendedName>
</protein>
<evidence type="ECO:0000259" key="2">
    <source>
        <dbReference type="Pfam" id="PF07762"/>
    </source>
</evidence>
<dbReference type="AlphaFoldDB" id="A0A368SDC9"/>
<feature type="compositionally biased region" description="Basic and acidic residues" evidence="1">
    <location>
        <begin position="391"/>
        <end position="400"/>
    </location>
</feature>
<evidence type="ECO:0000256" key="1">
    <source>
        <dbReference type="SAM" id="MobiDB-lite"/>
    </source>
</evidence>
<dbReference type="Pfam" id="PF07762">
    <property type="entry name" value="DUF1618"/>
    <property type="match status" value="1"/>
</dbReference>
<sequence>MAAARRSSPIFVLNDQVDMVEVTGDTGQGWAEHDCASKKAYGCGAHGQELVEGLALYARLGDDAPVLTSSLAIRMADEALRRFDSELELGAPNKDMLPREMEALGAVQTAGEQGLTVVVLAFHHPFRSDLAYYLAYDHAGAALSMISDLELFVMARQSHPAATRDGVLCVCTPETRASPASDDGTAGKGFWADLSQGLMNCDLVHTTGDPAVVPWTSASSSCRLPLENLETDEKVMDYYGIWTGQQPMKLYRTMGVVGFSIWFVSIDVAKEVANDTVKMWALELRGPGKSGEARWEKAEELLGVGHGFKAEGWPEWPLEHPALTPDGDLCVVLSAQNERPRRGDRWVDDMCVFDVRGRRLPWHGLVLDYPFFFDHVVVPSDFLRRKHGSRERRSTNDTGRRQSSPHISRE</sequence>
<reference evidence="3" key="1">
    <citation type="journal article" date="2012" name="Nat. Biotechnol.">
        <title>Reference genome sequence of the model plant Setaria.</title>
        <authorList>
            <person name="Bennetzen J.L."/>
            <person name="Schmutz J."/>
            <person name="Wang H."/>
            <person name="Percifield R."/>
            <person name="Hawkins J."/>
            <person name="Pontaroli A.C."/>
            <person name="Estep M."/>
            <person name="Feng L."/>
            <person name="Vaughn J.N."/>
            <person name="Grimwood J."/>
            <person name="Jenkins J."/>
            <person name="Barry K."/>
            <person name="Lindquist E."/>
            <person name="Hellsten U."/>
            <person name="Deshpande S."/>
            <person name="Wang X."/>
            <person name="Wu X."/>
            <person name="Mitros T."/>
            <person name="Triplett J."/>
            <person name="Yang X."/>
            <person name="Ye C.Y."/>
            <person name="Mauro-Herrera M."/>
            <person name="Wang L."/>
            <person name="Li P."/>
            <person name="Sharma M."/>
            <person name="Sharma R."/>
            <person name="Ronald P.C."/>
            <person name="Panaud O."/>
            <person name="Kellogg E.A."/>
            <person name="Brutnell T.P."/>
            <person name="Doust A.N."/>
            <person name="Tuskan G.A."/>
            <person name="Rokhsar D."/>
            <person name="Devos K.M."/>
        </authorList>
    </citation>
    <scope>NUCLEOTIDE SEQUENCE [LARGE SCALE GENOMIC DNA]</scope>
    <source>
        <strain evidence="3">Yugu1</strain>
    </source>
</reference>
<feature type="compositionally biased region" description="Polar residues" evidence="1">
    <location>
        <begin position="401"/>
        <end position="410"/>
    </location>
</feature>
<dbReference type="PANTHER" id="PTHR33086">
    <property type="entry name" value="OS05G0468200 PROTEIN-RELATED"/>
    <property type="match status" value="1"/>
</dbReference>
<gene>
    <name evidence="3" type="ORF">SETIT_9G054300v2</name>
</gene>
<feature type="domain" description="DUF1618" evidence="2">
    <location>
        <begin position="191"/>
        <end position="326"/>
    </location>
</feature>
<dbReference type="EMBL" id="CM003536">
    <property type="protein sequence ID" value="RCV40446.1"/>
    <property type="molecule type" value="Genomic_DNA"/>
</dbReference>
<dbReference type="PANTHER" id="PTHR33086:SF54">
    <property type="entry name" value="DUF1618 DOMAIN-CONTAINING PROTEIN"/>
    <property type="match status" value="1"/>
</dbReference>
<proteinExistence type="predicted"/>
<accession>A0A368SDC9</accession>
<organism evidence="3">
    <name type="scientific">Setaria italica</name>
    <name type="common">Foxtail millet</name>
    <name type="synonym">Panicum italicum</name>
    <dbReference type="NCBI Taxonomy" id="4555"/>
    <lineage>
        <taxon>Eukaryota</taxon>
        <taxon>Viridiplantae</taxon>
        <taxon>Streptophyta</taxon>
        <taxon>Embryophyta</taxon>
        <taxon>Tracheophyta</taxon>
        <taxon>Spermatophyta</taxon>
        <taxon>Magnoliopsida</taxon>
        <taxon>Liliopsida</taxon>
        <taxon>Poales</taxon>
        <taxon>Poaceae</taxon>
        <taxon>PACMAD clade</taxon>
        <taxon>Panicoideae</taxon>
        <taxon>Panicodae</taxon>
        <taxon>Paniceae</taxon>
        <taxon>Cenchrinae</taxon>
        <taxon>Setaria</taxon>
    </lineage>
</organism>
<dbReference type="OrthoDB" id="689746at2759"/>
<evidence type="ECO:0000313" key="3">
    <source>
        <dbReference type="EMBL" id="RCV40446.1"/>
    </source>
</evidence>
<dbReference type="InterPro" id="IPR011676">
    <property type="entry name" value="DUF1618"/>
</dbReference>
<name>A0A368SDC9_SETIT</name>
<feature type="region of interest" description="Disordered" evidence="1">
    <location>
        <begin position="387"/>
        <end position="410"/>
    </location>
</feature>